<evidence type="ECO:0000256" key="2">
    <source>
        <dbReference type="SAM" id="Phobius"/>
    </source>
</evidence>
<accession>A0A6A6VDS5</accession>
<sequence length="105" mass="11561">MRDSEEDDNISLSDLKPSSAQDSLLPPSQPRSSPDGEKRPREKKKTYEVWGVAFICLLAGMALGALFGERTAQRRQGGKGQGEYEGERVMMAPFGMLFLYGFEGG</sequence>
<keyword evidence="4" id="KW-1185">Reference proteome</keyword>
<gene>
    <name evidence="3" type="ORF">M011DRAFT_466537</name>
</gene>
<feature type="region of interest" description="Disordered" evidence="1">
    <location>
        <begin position="1"/>
        <end position="44"/>
    </location>
</feature>
<evidence type="ECO:0000313" key="4">
    <source>
        <dbReference type="Proteomes" id="UP000799440"/>
    </source>
</evidence>
<protein>
    <submittedName>
        <fullName evidence="3">Uncharacterized protein</fullName>
    </submittedName>
</protein>
<keyword evidence="2" id="KW-1133">Transmembrane helix</keyword>
<evidence type="ECO:0000313" key="3">
    <source>
        <dbReference type="EMBL" id="KAF2748762.1"/>
    </source>
</evidence>
<dbReference type="Proteomes" id="UP000799440">
    <property type="component" value="Unassembled WGS sequence"/>
</dbReference>
<feature type="compositionally biased region" description="Low complexity" evidence="1">
    <location>
        <begin position="21"/>
        <end position="33"/>
    </location>
</feature>
<keyword evidence="2" id="KW-0812">Transmembrane</keyword>
<reference evidence="3" key="1">
    <citation type="journal article" date="2020" name="Stud. Mycol.">
        <title>101 Dothideomycetes genomes: a test case for predicting lifestyles and emergence of pathogens.</title>
        <authorList>
            <person name="Haridas S."/>
            <person name="Albert R."/>
            <person name="Binder M."/>
            <person name="Bloem J."/>
            <person name="Labutti K."/>
            <person name="Salamov A."/>
            <person name="Andreopoulos B."/>
            <person name="Baker S."/>
            <person name="Barry K."/>
            <person name="Bills G."/>
            <person name="Bluhm B."/>
            <person name="Cannon C."/>
            <person name="Castanera R."/>
            <person name="Culley D."/>
            <person name="Daum C."/>
            <person name="Ezra D."/>
            <person name="Gonzalez J."/>
            <person name="Henrissat B."/>
            <person name="Kuo A."/>
            <person name="Liang C."/>
            <person name="Lipzen A."/>
            <person name="Lutzoni F."/>
            <person name="Magnuson J."/>
            <person name="Mondo S."/>
            <person name="Nolan M."/>
            <person name="Ohm R."/>
            <person name="Pangilinan J."/>
            <person name="Park H.-J."/>
            <person name="Ramirez L."/>
            <person name="Alfaro M."/>
            <person name="Sun H."/>
            <person name="Tritt A."/>
            <person name="Yoshinaga Y."/>
            <person name="Zwiers L.-H."/>
            <person name="Turgeon B."/>
            <person name="Goodwin S."/>
            <person name="Spatafora J."/>
            <person name="Crous P."/>
            <person name="Grigoriev I."/>
        </authorList>
    </citation>
    <scope>NUCLEOTIDE SEQUENCE</scope>
    <source>
        <strain evidence="3">CBS 119925</strain>
    </source>
</reference>
<name>A0A6A6VDS5_9PLEO</name>
<feature type="compositionally biased region" description="Polar residues" evidence="1">
    <location>
        <begin position="10"/>
        <end position="20"/>
    </location>
</feature>
<organism evidence="3 4">
    <name type="scientific">Sporormia fimetaria CBS 119925</name>
    <dbReference type="NCBI Taxonomy" id="1340428"/>
    <lineage>
        <taxon>Eukaryota</taxon>
        <taxon>Fungi</taxon>
        <taxon>Dikarya</taxon>
        <taxon>Ascomycota</taxon>
        <taxon>Pezizomycotina</taxon>
        <taxon>Dothideomycetes</taxon>
        <taxon>Pleosporomycetidae</taxon>
        <taxon>Pleosporales</taxon>
        <taxon>Sporormiaceae</taxon>
        <taxon>Sporormia</taxon>
    </lineage>
</organism>
<dbReference type="EMBL" id="MU006568">
    <property type="protein sequence ID" value="KAF2748762.1"/>
    <property type="molecule type" value="Genomic_DNA"/>
</dbReference>
<proteinExistence type="predicted"/>
<keyword evidence="2" id="KW-0472">Membrane</keyword>
<dbReference type="AlphaFoldDB" id="A0A6A6VDS5"/>
<evidence type="ECO:0000256" key="1">
    <source>
        <dbReference type="SAM" id="MobiDB-lite"/>
    </source>
</evidence>
<feature type="transmembrane region" description="Helical" evidence="2">
    <location>
        <begin position="49"/>
        <end position="67"/>
    </location>
</feature>